<gene>
    <name evidence="2" type="ORF">FPE01S_01_01230</name>
</gene>
<comment type="caution">
    <text evidence="2">The sequence shown here is derived from an EMBL/GenBank/DDBJ whole genome shotgun (WGS) entry which is preliminary data.</text>
</comment>
<dbReference type="OrthoDB" id="1094316at2"/>
<dbReference type="RefSeq" id="WP_046367034.1">
    <property type="nucleotide sequence ID" value="NZ_BBWV01000001.1"/>
</dbReference>
<dbReference type="EMBL" id="BBWV01000001">
    <property type="protein sequence ID" value="GAO41111.1"/>
    <property type="molecule type" value="Genomic_DNA"/>
</dbReference>
<name>A0A0E9MUL4_9BACT</name>
<keyword evidence="3" id="KW-1185">Reference proteome</keyword>
<keyword evidence="1" id="KW-0732">Signal</keyword>
<dbReference type="SUPFAM" id="SSF56925">
    <property type="entry name" value="OMPA-like"/>
    <property type="match status" value="1"/>
</dbReference>
<dbReference type="InterPro" id="IPR011250">
    <property type="entry name" value="OMP/PagP_B-barrel"/>
</dbReference>
<accession>A0A0E9MUL4</accession>
<evidence type="ECO:0000256" key="1">
    <source>
        <dbReference type="SAM" id="SignalP"/>
    </source>
</evidence>
<evidence type="ECO:0000313" key="2">
    <source>
        <dbReference type="EMBL" id="GAO41111.1"/>
    </source>
</evidence>
<evidence type="ECO:0000313" key="3">
    <source>
        <dbReference type="Proteomes" id="UP000033121"/>
    </source>
</evidence>
<sequence length="202" mass="22636">MKKILVILLLTLVYVGASAQKTGANLFSAAWDVSFPTNNDFLTKTSLAGFRFDYKKFLTDNLSVGATLSWNSYEQYIARQTYEKDRTAVTTDMERTIYNVPMALTAHYYFKGPKTIRPFAGLGIGAQYSDQTIYYNIYQTDVDNWGFLLKPEIGAYYPLGTRGAAIVLGGSYAWATNKNDAFRINSLTNFSVHLGFAWAGGW</sequence>
<dbReference type="AlphaFoldDB" id="A0A0E9MUL4"/>
<dbReference type="STRING" id="1220578.FPE01S_01_01230"/>
<protein>
    <submittedName>
        <fullName evidence="2">Uncharacterized protein</fullName>
    </submittedName>
</protein>
<reference evidence="2 3" key="1">
    <citation type="submission" date="2015-04" db="EMBL/GenBank/DDBJ databases">
        <title>Whole genome shotgun sequence of Flavihumibacter petaseus NBRC 106054.</title>
        <authorList>
            <person name="Miyazawa S."/>
            <person name="Hosoyama A."/>
            <person name="Hashimoto M."/>
            <person name="Noguchi M."/>
            <person name="Tsuchikane K."/>
            <person name="Ohji S."/>
            <person name="Yamazoe A."/>
            <person name="Ichikawa N."/>
            <person name="Kimura A."/>
            <person name="Fujita N."/>
        </authorList>
    </citation>
    <scope>NUCLEOTIDE SEQUENCE [LARGE SCALE GENOMIC DNA]</scope>
    <source>
        <strain evidence="2 3">NBRC 106054</strain>
    </source>
</reference>
<proteinExistence type="predicted"/>
<dbReference type="Gene3D" id="2.40.160.20">
    <property type="match status" value="1"/>
</dbReference>
<feature type="chain" id="PRO_5002429469" evidence="1">
    <location>
        <begin position="20"/>
        <end position="202"/>
    </location>
</feature>
<organism evidence="2 3">
    <name type="scientific">Flavihumibacter petaseus NBRC 106054</name>
    <dbReference type="NCBI Taxonomy" id="1220578"/>
    <lineage>
        <taxon>Bacteria</taxon>
        <taxon>Pseudomonadati</taxon>
        <taxon>Bacteroidota</taxon>
        <taxon>Chitinophagia</taxon>
        <taxon>Chitinophagales</taxon>
        <taxon>Chitinophagaceae</taxon>
        <taxon>Flavihumibacter</taxon>
    </lineage>
</organism>
<dbReference type="Proteomes" id="UP000033121">
    <property type="component" value="Unassembled WGS sequence"/>
</dbReference>
<feature type="signal peptide" evidence="1">
    <location>
        <begin position="1"/>
        <end position="19"/>
    </location>
</feature>